<dbReference type="PANTHER" id="PTHR47481">
    <property type="match status" value="1"/>
</dbReference>
<evidence type="ECO:0000256" key="1">
    <source>
        <dbReference type="SAM" id="MobiDB-lite"/>
    </source>
</evidence>
<sequence>MAAESSSTLLPFNTLIHMVTIKLSSSNCLLWKSQLLPLLESQKLIGYVDGTIEIPPRFTLENSQTPNIKYVAWKHTDQRLLSLLLSSLTEEAMAEAVGLSTSREVWVALENTFNDRSKIREIRLKDDLQLMKRGTRSVSEYARAFKALYDQLHAIGRPVDSTDKVHWFLRGLGSKFSNFSIAQMALTPLPCFADLVPKVESCEIFQKSLEHATPSPIAFTTTNRNPAKSNQRSYCSRNQPPRIGGNGRGQGRSSGRRPLRCQICRMEGHNADRCRQRYESHGHTPEAKLAEALNASCSISGNEASDWFLDTGALAHMTPAQSFLDQSTFYTESQNGKSGGNR</sequence>
<comment type="caution">
    <text evidence="2">The sequence shown here is derived from an EMBL/GenBank/DDBJ whole genome shotgun (WGS) entry which is preliminary data.</text>
</comment>
<keyword evidence="3" id="KW-1185">Reference proteome</keyword>
<reference evidence="2 3" key="1">
    <citation type="submission" date="2024-02" db="EMBL/GenBank/DDBJ databases">
        <authorList>
            <person name="Vignale AGUSTIN F."/>
            <person name="Sosa J E."/>
            <person name="Modenutti C."/>
        </authorList>
    </citation>
    <scope>NUCLEOTIDE SEQUENCE [LARGE SCALE GENOMIC DNA]</scope>
</reference>
<dbReference type="EMBL" id="CAUOFW020001853">
    <property type="protein sequence ID" value="CAK9149247.1"/>
    <property type="molecule type" value="Genomic_DNA"/>
</dbReference>
<feature type="region of interest" description="Disordered" evidence="1">
    <location>
        <begin position="216"/>
        <end position="258"/>
    </location>
</feature>
<protein>
    <submittedName>
        <fullName evidence="2">Uncharacterized protein</fullName>
    </submittedName>
</protein>
<feature type="compositionally biased region" description="Polar residues" evidence="1">
    <location>
        <begin position="218"/>
        <end position="236"/>
    </location>
</feature>
<gene>
    <name evidence="2" type="ORF">ILEXP_LOCUS17280</name>
</gene>
<evidence type="ECO:0000313" key="3">
    <source>
        <dbReference type="Proteomes" id="UP001642360"/>
    </source>
</evidence>
<name>A0ABC8S4H2_9AQUA</name>
<dbReference type="Proteomes" id="UP001642360">
    <property type="component" value="Unassembled WGS sequence"/>
</dbReference>
<evidence type="ECO:0000313" key="2">
    <source>
        <dbReference type="EMBL" id="CAK9149247.1"/>
    </source>
</evidence>
<accession>A0ABC8S4H2</accession>
<dbReference type="Pfam" id="PF14223">
    <property type="entry name" value="Retrotran_gag_2"/>
    <property type="match status" value="1"/>
</dbReference>
<organism evidence="2 3">
    <name type="scientific">Ilex paraguariensis</name>
    <name type="common">yerba mate</name>
    <dbReference type="NCBI Taxonomy" id="185542"/>
    <lineage>
        <taxon>Eukaryota</taxon>
        <taxon>Viridiplantae</taxon>
        <taxon>Streptophyta</taxon>
        <taxon>Embryophyta</taxon>
        <taxon>Tracheophyta</taxon>
        <taxon>Spermatophyta</taxon>
        <taxon>Magnoliopsida</taxon>
        <taxon>eudicotyledons</taxon>
        <taxon>Gunneridae</taxon>
        <taxon>Pentapetalae</taxon>
        <taxon>asterids</taxon>
        <taxon>campanulids</taxon>
        <taxon>Aquifoliales</taxon>
        <taxon>Aquifoliaceae</taxon>
        <taxon>Ilex</taxon>
    </lineage>
</organism>
<dbReference type="PANTHER" id="PTHR47481:SF35">
    <property type="entry name" value="ZINC FINGER, CCHC-TYPE-RELATED"/>
    <property type="match status" value="1"/>
</dbReference>
<dbReference type="AlphaFoldDB" id="A0ABC8S4H2"/>
<proteinExistence type="predicted"/>